<evidence type="ECO:0000313" key="3">
    <source>
        <dbReference type="Proteomes" id="UP001530400"/>
    </source>
</evidence>
<evidence type="ECO:0000313" key="2">
    <source>
        <dbReference type="EMBL" id="KAL3783042.1"/>
    </source>
</evidence>
<feature type="region of interest" description="Disordered" evidence="1">
    <location>
        <begin position="1"/>
        <end position="63"/>
    </location>
</feature>
<evidence type="ECO:0000256" key="1">
    <source>
        <dbReference type="SAM" id="MobiDB-lite"/>
    </source>
</evidence>
<dbReference type="EMBL" id="JALLPJ020000783">
    <property type="protein sequence ID" value="KAL3783042.1"/>
    <property type="molecule type" value="Genomic_DNA"/>
</dbReference>
<feature type="compositionally biased region" description="Basic and acidic residues" evidence="1">
    <location>
        <begin position="1"/>
        <end position="14"/>
    </location>
</feature>
<keyword evidence="3" id="KW-1185">Reference proteome</keyword>
<comment type="caution">
    <text evidence="2">The sequence shown here is derived from an EMBL/GenBank/DDBJ whole genome shotgun (WGS) entry which is preliminary data.</text>
</comment>
<accession>A0ABD3P4R5</accession>
<organism evidence="2 3">
    <name type="scientific">Cyclotella atomus</name>
    <dbReference type="NCBI Taxonomy" id="382360"/>
    <lineage>
        <taxon>Eukaryota</taxon>
        <taxon>Sar</taxon>
        <taxon>Stramenopiles</taxon>
        <taxon>Ochrophyta</taxon>
        <taxon>Bacillariophyta</taxon>
        <taxon>Coscinodiscophyceae</taxon>
        <taxon>Thalassiosirophycidae</taxon>
        <taxon>Stephanodiscales</taxon>
        <taxon>Stephanodiscaceae</taxon>
        <taxon>Cyclotella</taxon>
    </lineage>
</organism>
<reference evidence="2 3" key="1">
    <citation type="submission" date="2024-10" db="EMBL/GenBank/DDBJ databases">
        <title>Updated reference genomes for cyclostephanoid diatoms.</title>
        <authorList>
            <person name="Roberts W.R."/>
            <person name="Alverson A.J."/>
        </authorList>
    </citation>
    <scope>NUCLEOTIDE SEQUENCE [LARGE SCALE GENOMIC DNA]</scope>
    <source>
        <strain evidence="2 3">AJA010-31</strain>
    </source>
</reference>
<dbReference type="Proteomes" id="UP001530400">
    <property type="component" value="Unassembled WGS sequence"/>
</dbReference>
<dbReference type="AlphaFoldDB" id="A0ABD3P4R5"/>
<name>A0ABD3P4R5_9STRA</name>
<feature type="compositionally biased region" description="Polar residues" evidence="1">
    <location>
        <begin position="35"/>
        <end position="51"/>
    </location>
</feature>
<protein>
    <submittedName>
        <fullName evidence="2">Uncharacterized protein</fullName>
    </submittedName>
</protein>
<gene>
    <name evidence="2" type="ORF">ACHAWO_006616</name>
</gene>
<proteinExistence type="predicted"/>
<sequence length="265" mass="30647">MNSKTAESKHKLEEVTPSNENDGVPEKKHRRGNSTEDNSISNDSEILTEQTIMGFPSHPTSTNRELMTRHHSFVEWAHRKEAEGAVCSRLQDFLDWANSPDGKQLEEDCERLTFGVHKGKTFQETADADPGYHTRYAYMLKKDGEKPSGQFARYIKWFKKAKRSGRIHGEERWSRDMQQENGYVSGSEQFNFGCHRGHTFSQVAAEDPSYHLRFTSVNHNLNDIMRRYVRYFNLHGDQTAAREGELDCLAQHAGIIRPDWFDDTF</sequence>